<evidence type="ECO:0000313" key="13">
    <source>
        <dbReference type="EMBL" id="PKQ68004.1"/>
    </source>
</evidence>
<sequence>MNALPHFDLDNLSETELKNLVKLLTEQKAERDFLLSKQEEIFQFYDRYKVISQMSREGLWEFVIPESFNEEATIWYSDEFIRLLGYEKENFPPFAKTFLSLIEPSQKEKFLQERAKFFRGELNNDIFETDLLLLTGTGEYKWYQLRSKIKRKKQGKAFLEVGVLRSIHSRKLAEQKLIESEKTLRFVSYASKDGIYDVDLINQEAYFSENFYFILGYSPQETQITWDNWLSYIHPEDRKAFTEAYNKFLLKKLNSFKRECRMLCKDGSYRWVLNRAKMVEFDKFGVPIRLVGTIANIQKIKESEDKLKAAYAELKVSQESLKQYNEELKTTLEQLQRMQEQLVQAEKMASLGTLVAGIAHELNNPIAYILGSAEGLKANINDLLEIISEYEKLNKENFDSQKRNIQNLQEQLCFKEILQETQDLIKNIRTGANQAAEIVRGLRSFTKSNDSVLEKTDLHEILDNSLALLQNQIKNQIEIEKKYSPQIPLIDAYPTKLSQVFMNLLINAIHAIEEKKTESGKIVIETKLIGNKVSVSITDSGTGIDKEKLKHIFEPFYTTKEIGKGTGLGLSISLGIIESLQGKINVVSELGKSSTFEVILPLTQS</sequence>
<reference evidence="13 14" key="1">
    <citation type="submission" date="2017-06" db="EMBL/GenBank/DDBJ databases">
        <title>Raineya orbicola gen. nov., sp. nov. a slightly thermophilic bacterium of the phylum Bacteroidetes and the description of Raineyaceae fam. nov.</title>
        <authorList>
            <person name="Albuquerque L."/>
            <person name="Polonia A.R.M."/>
            <person name="Barroso C."/>
            <person name="Froufe H.J.C."/>
            <person name="Lage O."/>
            <person name="Lobo-Da-Cunha A."/>
            <person name="Egas C."/>
            <person name="Da Costa M.S."/>
        </authorList>
    </citation>
    <scope>NUCLEOTIDE SEQUENCE [LARGE SCALE GENOMIC DNA]</scope>
    <source>
        <strain evidence="13 14">SPSPC-11</strain>
    </source>
</reference>
<dbReference type="PROSITE" id="PS50109">
    <property type="entry name" value="HIS_KIN"/>
    <property type="match status" value="1"/>
</dbReference>
<evidence type="ECO:0000256" key="2">
    <source>
        <dbReference type="ARBA" id="ARBA00012438"/>
    </source>
</evidence>
<evidence type="ECO:0000256" key="5">
    <source>
        <dbReference type="ARBA" id="ARBA00022741"/>
    </source>
</evidence>
<dbReference type="SMART" id="SM00387">
    <property type="entry name" value="HATPase_c"/>
    <property type="match status" value="1"/>
</dbReference>
<dbReference type="Gene3D" id="3.30.565.10">
    <property type="entry name" value="Histidine kinase-like ATPase, C-terminal domain"/>
    <property type="match status" value="1"/>
</dbReference>
<dbReference type="Proteomes" id="UP000233387">
    <property type="component" value="Unassembled WGS sequence"/>
</dbReference>
<evidence type="ECO:0000256" key="4">
    <source>
        <dbReference type="ARBA" id="ARBA00022679"/>
    </source>
</evidence>
<evidence type="ECO:0000259" key="11">
    <source>
        <dbReference type="PROSITE" id="PS50112"/>
    </source>
</evidence>
<dbReference type="PRINTS" id="PR00344">
    <property type="entry name" value="BCTRLSENSOR"/>
</dbReference>
<dbReference type="SMART" id="SM00086">
    <property type="entry name" value="PAC"/>
    <property type="match status" value="2"/>
</dbReference>
<dbReference type="EC" id="2.7.13.3" evidence="2"/>
<dbReference type="SUPFAM" id="SSF47384">
    <property type="entry name" value="Homodimeric domain of signal transducing histidine kinase"/>
    <property type="match status" value="1"/>
</dbReference>
<keyword evidence="14" id="KW-1185">Reference proteome</keyword>
<comment type="caution">
    <text evidence="13">The sequence shown here is derived from an EMBL/GenBank/DDBJ whole genome shotgun (WGS) entry which is preliminary data.</text>
</comment>
<dbReference type="InterPro" id="IPR000700">
    <property type="entry name" value="PAS-assoc_C"/>
</dbReference>
<dbReference type="InterPro" id="IPR001610">
    <property type="entry name" value="PAC"/>
</dbReference>
<protein>
    <recommendedName>
        <fullName evidence="2">histidine kinase</fullName>
        <ecNumber evidence="2">2.7.13.3</ecNumber>
    </recommendedName>
</protein>
<dbReference type="PROSITE" id="PS50112">
    <property type="entry name" value="PAS"/>
    <property type="match status" value="1"/>
</dbReference>
<proteinExistence type="predicted"/>
<dbReference type="PANTHER" id="PTHR43065">
    <property type="entry name" value="SENSOR HISTIDINE KINASE"/>
    <property type="match status" value="1"/>
</dbReference>
<dbReference type="InterPro" id="IPR003661">
    <property type="entry name" value="HisK_dim/P_dom"/>
</dbReference>
<keyword evidence="7" id="KW-0067">ATP-binding</keyword>
<keyword evidence="6" id="KW-0418">Kinase</keyword>
<dbReference type="SUPFAM" id="SSF55785">
    <property type="entry name" value="PYP-like sensor domain (PAS domain)"/>
    <property type="match status" value="2"/>
</dbReference>
<feature type="domain" description="PAC" evidence="12">
    <location>
        <begin position="127"/>
        <end position="179"/>
    </location>
</feature>
<dbReference type="InterPro" id="IPR036890">
    <property type="entry name" value="HATPase_C_sf"/>
</dbReference>
<keyword evidence="9" id="KW-0175">Coiled coil</keyword>
<dbReference type="PROSITE" id="PS50113">
    <property type="entry name" value="PAC"/>
    <property type="match status" value="2"/>
</dbReference>
<dbReference type="InterPro" id="IPR005467">
    <property type="entry name" value="His_kinase_dom"/>
</dbReference>
<evidence type="ECO:0000313" key="14">
    <source>
        <dbReference type="Proteomes" id="UP000233387"/>
    </source>
</evidence>
<dbReference type="GO" id="GO:0000155">
    <property type="term" value="F:phosphorelay sensor kinase activity"/>
    <property type="evidence" value="ECO:0007669"/>
    <property type="project" value="InterPro"/>
</dbReference>
<dbReference type="EMBL" id="NKXO01000028">
    <property type="protein sequence ID" value="PKQ68004.1"/>
    <property type="molecule type" value="Genomic_DNA"/>
</dbReference>
<evidence type="ECO:0000256" key="9">
    <source>
        <dbReference type="SAM" id="Coils"/>
    </source>
</evidence>
<evidence type="ECO:0000256" key="1">
    <source>
        <dbReference type="ARBA" id="ARBA00000085"/>
    </source>
</evidence>
<name>A0A2N3ICC4_9BACT</name>
<feature type="domain" description="Histidine kinase" evidence="10">
    <location>
        <begin position="357"/>
        <end position="604"/>
    </location>
</feature>
<feature type="domain" description="PAS" evidence="11">
    <location>
        <begin position="180"/>
        <end position="252"/>
    </location>
</feature>
<accession>A0A2N3ICC4</accession>
<evidence type="ECO:0000256" key="3">
    <source>
        <dbReference type="ARBA" id="ARBA00022553"/>
    </source>
</evidence>
<dbReference type="SMART" id="SM00388">
    <property type="entry name" value="HisKA"/>
    <property type="match status" value="1"/>
</dbReference>
<feature type="coiled-coil region" evidence="9">
    <location>
        <begin position="300"/>
        <end position="348"/>
    </location>
</feature>
<dbReference type="Pfam" id="PF02518">
    <property type="entry name" value="HATPase_c"/>
    <property type="match status" value="1"/>
</dbReference>
<dbReference type="PANTHER" id="PTHR43065:SF46">
    <property type="entry name" value="C4-DICARBOXYLATE TRANSPORT SENSOR PROTEIN DCTB"/>
    <property type="match status" value="1"/>
</dbReference>
<evidence type="ECO:0000259" key="12">
    <source>
        <dbReference type="PROSITE" id="PS50113"/>
    </source>
</evidence>
<gene>
    <name evidence="13" type="ORF">Rain11_1815</name>
</gene>
<dbReference type="GO" id="GO:0005524">
    <property type="term" value="F:ATP binding"/>
    <property type="evidence" value="ECO:0007669"/>
    <property type="project" value="UniProtKB-KW"/>
</dbReference>
<dbReference type="InterPro" id="IPR004358">
    <property type="entry name" value="Sig_transdc_His_kin-like_C"/>
</dbReference>
<evidence type="ECO:0000256" key="8">
    <source>
        <dbReference type="ARBA" id="ARBA00023012"/>
    </source>
</evidence>
<evidence type="ECO:0000256" key="7">
    <source>
        <dbReference type="ARBA" id="ARBA00022840"/>
    </source>
</evidence>
<dbReference type="Pfam" id="PF08447">
    <property type="entry name" value="PAS_3"/>
    <property type="match status" value="1"/>
</dbReference>
<keyword evidence="5" id="KW-0547">Nucleotide-binding</keyword>
<dbReference type="CDD" id="cd00130">
    <property type="entry name" value="PAS"/>
    <property type="match status" value="1"/>
</dbReference>
<keyword evidence="3" id="KW-0597">Phosphoprotein</keyword>
<dbReference type="InterPro" id="IPR035965">
    <property type="entry name" value="PAS-like_dom_sf"/>
</dbReference>
<dbReference type="InterPro" id="IPR000014">
    <property type="entry name" value="PAS"/>
</dbReference>
<dbReference type="InterPro" id="IPR013655">
    <property type="entry name" value="PAS_fold_3"/>
</dbReference>
<keyword evidence="8" id="KW-0902">Two-component regulatory system</keyword>
<evidence type="ECO:0000259" key="10">
    <source>
        <dbReference type="PROSITE" id="PS50109"/>
    </source>
</evidence>
<dbReference type="SUPFAM" id="SSF55874">
    <property type="entry name" value="ATPase domain of HSP90 chaperone/DNA topoisomerase II/histidine kinase"/>
    <property type="match status" value="1"/>
</dbReference>
<feature type="coiled-coil region" evidence="9">
    <location>
        <begin position="373"/>
        <end position="411"/>
    </location>
</feature>
<dbReference type="Gene3D" id="1.10.287.130">
    <property type="match status" value="1"/>
</dbReference>
<feature type="domain" description="PAC" evidence="12">
    <location>
        <begin position="256"/>
        <end position="309"/>
    </location>
</feature>
<dbReference type="Gene3D" id="3.30.450.20">
    <property type="entry name" value="PAS domain"/>
    <property type="match status" value="2"/>
</dbReference>
<dbReference type="CDD" id="cd00082">
    <property type="entry name" value="HisKA"/>
    <property type="match status" value="1"/>
</dbReference>
<dbReference type="InterPro" id="IPR003594">
    <property type="entry name" value="HATPase_dom"/>
</dbReference>
<evidence type="ECO:0000256" key="6">
    <source>
        <dbReference type="ARBA" id="ARBA00022777"/>
    </source>
</evidence>
<dbReference type="AlphaFoldDB" id="A0A2N3ICC4"/>
<dbReference type="OrthoDB" id="9806995at2"/>
<comment type="catalytic activity">
    <reaction evidence="1">
        <text>ATP + protein L-histidine = ADP + protein N-phospho-L-histidine.</text>
        <dbReference type="EC" id="2.7.13.3"/>
    </reaction>
</comment>
<keyword evidence="4" id="KW-0808">Transferase</keyword>
<dbReference type="InterPro" id="IPR036097">
    <property type="entry name" value="HisK_dim/P_sf"/>
</dbReference>
<organism evidence="13 14">
    <name type="scientific">Raineya orbicola</name>
    <dbReference type="NCBI Taxonomy" id="2016530"/>
    <lineage>
        <taxon>Bacteria</taxon>
        <taxon>Pseudomonadati</taxon>
        <taxon>Bacteroidota</taxon>
        <taxon>Cytophagia</taxon>
        <taxon>Cytophagales</taxon>
        <taxon>Raineyaceae</taxon>
        <taxon>Raineya</taxon>
    </lineage>
</organism>
<dbReference type="NCBIfam" id="TIGR00229">
    <property type="entry name" value="sensory_box"/>
    <property type="match status" value="1"/>
</dbReference>
<dbReference type="RefSeq" id="WP_101359086.1">
    <property type="nucleotide sequence ID" value="NZ_NKXO01000028.1"/>
</dbReference>